<evidence type="ECO:0000313" key="5">
    <source>
        <dbReference type="Proteomes" id="UP000189443"/>
    </source>
</evidence>
<dbReference type="SUPFAM" id="SSF52540">
    <property type="entry name" value="P-loop containing nucleoside triphosphate hydrolases"/>
    <property type="match status" value="1"/>
</dbReference>
<proteinExistence type="predicted"/>
<dbReference type="RefSeq" id="WP_055419707.1">
    <property type="nucleotide sequence ID" value="NZ_CP019724.1"/>
</dbReference>
<evidence type="ECO:0008006" key="6">
    <source>
        <dbReference type="Google" id="ProtNLM"/>
    </source>
</evidence>
<dbReference type="InterPro" id="IPR022532">
    <property type="entry name" value="DUF3696"/>
</dbReference>
<accession>A0A1S6J5G9</accession>
<dbReference type="Gene3D" id="3.40.50.300">
    <property type="entry name" value="P-loop containing nucleotide triphosphate hydrolases"/>
    <property type="match status" value="1"/>
</dbReference>
<dbReference type="OrthoDB" id="3237462at2"/>
<dbReference type="PANTHER" id="PTHR43581">
    <property type="entry name" value="ATP/GTP PHOSPHATASE"/>
    <property type="match status" value="1"/>
</dbReference>
<reference evidence="4 5" key="1">
    <citation type="submission" date="2017-02" db="EMBL/GenBank/DDBJ databases">
        <title>Streptomyces pactum ACT12 Genome sequencing and assembly.</title>
        <authorList>
            <person name="Xue Q."/>
            <person name="Yan X."/>
            <person name="Jia L."/>
            <person name="Yan H."/>
        </authorList>
    </citation>
    <scope>NUCLEOTIDE SEQUENCE [LARGE SCALE GENOMIC DNA]</scope>
    <source>
        <strain evidence="4 5">ACT12</strain>
    </source>
</reference>
<dbReference type="GO" id="GO:0016887">
    <property type="term" value="F:ATP hydrolysis activity"/>
    <property type="evidence" value="ECO:0007669"/>
    <property type="project" value="InterPro"/>
</dbReference>
<dbReference type="Pfam" id="PF12476">
    <property type="entry name" value="DUF3696"/>
    <property type="match status" value="1"/>
</dbReference>
<dbReference type="KEGG" id="spac:B1H29_08785"/>
<dbReference type="InterPro" id="IPR041685">
    <property type="entry name" value="AAA_GajA/Old/RecF-like"/>
</dbReference>
<dbReference type="EMBL" id="CP019724">
    <property type="protein sequence ID" value="AQS67008.1"/>
    <property type="molecule type" value="Genomic_DNA"/>
</dbReference>
<dbReference type="PANTHER" id="PTHR43581:SF2">
    <property type="entry name" value="EXCINUCLEASE ATPASE SUBUNIT"/>
    <property type="match status" value="1"/>
</dbReference>
<evidence type="ECO:0000259" key="2">
    <source>
        <dbReference type="Pfam" id="PF13175"/>
    </source>
</evidence>
<dbReference type="GO" id="GO:0005524">
    <property type="term" value="F:ATP binding"/>
    <property type="evidence" value="ECO:0007669"/>
    <property type="project" value="InterPro"/>
</dbReference>
<dbReference type="Pfam" id="PF13175">
    <property type="entry name" value="AAA_15"/>
    <property type="match status" value="1"/>
</dbReference>
<sequence length="396" mass="42611">MIDRLTLRNFKAFQDMSLPLGPLTLLTGLNSSGKSSVLQAIALLRQSYEAGDLEASRYLPEARKSGLRTTVANQGFLLNGELVGLGTGEDVLCEGDALSDETRIALAVDEGPYHYGWTVEYEAGQNLLPLLGVELPLDSEGVAAPVGPEAVTPAFLTAPFQYLHADRISPAEFYPRDHHAAIGRGFLGVRGEHTVNFLRHHADDPVPEGPLHHPRARSAVLRHQVAAWMGDLCPGVNVQADAIEGADAVLLSYDFQGPLGRTRRRRPGNVGFGLTYVLPIVVACLTARPGSLVLLENPEAHLHPHGQTRMAALAAAAAAQGAQVITETHSDHVINGVRLAVKQGHSAPEQTVFHYFRSVGTGVEVVSPRVNPAGKLDQWPDGFFDELENTLDQLIA</sequence>
<gene>
    <name evidence="4" type="ORF">B1H29_08785</name>
</gene>
<dbReference type="PIRSF" id="PIRSF034888">
    <property type="entry name" value="P-loop_UCP034888"/>
    <property type="match status" value="1"/>
</dbReference>
<feature type="domain" description="DUF3696" evidence="1">
    <location>
        <begin position="348"/>
        <end position="394"/>
    </location>
</feature>
<keyword evidence="5" id="KW-1185">Reference proteome</keyword>
<evidence type="ECO:0000313" key="4">
    <source>
        <dbReference type="EMBL" id="AQS67008.1"/>
    </source>
</evidence>
<dbReference type="Proteomes" id="UP000189443">
    <property type="component" value="Chromosome"/>
</dbReference>
<dbReference type="InterPro" id="IPR027417">
    <property type="entry name" value="P-loop_NTPase"/>
</dbReference>
<feature type="domain" description="Endonuclease GajA/Old nuclease/RecF-like AAA" evidence="2">
    <location>
        <begin position="1"/>
        <end position="46"/>
    </location>
</feature>
<dbReference type="InterPro" id="IPR014592">
    <property type="entry name" value="P-loop_UCP034888"/>
</dbReference>
<dbReference type="Pfam" id="PF13304">
    <property type="entry name" value="AAA_21"/>
    <property type="match status" value="1"/>
</dbReference>
<feature type="domain" description="ATPase AAA-type core" evidence="3">
    <location>
        <begin position="261"/>
        <end position="335"/>
    </location>
</feature>
<dbReference type="InterPro" id="IPR003959">
    <property type="entry name" value="ATPase_AAA_core"/>
</dbReference>
<dbReference type="InterPro" id="IPR051396">
    <property type="entry name" value="Bact_Antivir_Def_Nuclease"/>
</dbReference>
<dbReference type="AlphaFoldDB" id="A0A1S6J5G9"/>
<organism evidence="4 5">
    <name type="scientific">Streptomyces pactum</name>
    <dbReference type="NCBI Taxonomy" id="68249"/>
    <lineage>
        <taxon>Bacteria</taxon>
        <taxon>Bacillati</taxon>
        <taxon>Actinomycetota</taxon>
        <taxon>Actinomycetes</taxon>
        <taxon>Kitasatosporales</taxon>
        <taxon>Streptomycetaceae</taxon>
        <taxon>Streptomyces</taxon>
    </lineage>
</organism>
<name>A0A1S6J5G9_9ACTN</name>
<evidence type="ECO:0000259" key="3">
    <source>
        <dbReference type="Pfam" id="PF13304"/>
    </source>
</evidence>
<protein>
    <recommendedName>
        <fullName evidence="6">DUF3696 domain-containing protein</fullName>
    </recommendedName>
</protein>
<evidence type="ECO:0000259" key="1">
    <source>
        <dbReference type="Pfam" id="PF12476"/>
    </source>
</evidence>